<dbReference type="InterPro" id="IPR043143">
    <property type="entry name" value="Mal/L-sulf/L-lact_DH-like_NADP"/>
</dbReference>
<dbReference type="EMBL" id="CASHTH010002407">
    <property type="protein sequence ID" value="CAI8029426.1"/>
    <property type="molecule type" value="Genomic_DNA"/>
</dbReference>
<gene>
    <name evidence="3" type="ORF">GBAR_LOCUS16721</name>
</gene>
<dbReference type="SUPFAM" id="SSF89733">
    <property type="entry name" value="L-sulfolactate dehydrogenase-like"/>
    <property type="match status" value="1"/>
</dbReference>
<keyword evidence="2" id="KW-0560">Oxidoreductase</keyword>
<comment type="similarity">
    <text evidence="1">Belongs to the LDH2/MDH2 oxidoreductase family.</text>
</comment>
<evidence type="ECO:0000313" key="3">
    <source>
        <dbReference type="EMBL" id="CAI8029426.1"/>
    </source>
</evidence>
<dbReference type="Gene3D" id="1.10.1530.10">
    <property type="match status" value="1"/>
</dbReference>
<keyword evidence="4" id="KW-1185">Reference proteome</keyword>
<evidence type="ECO:0000256" key="1">
    <source>
        <dbReference type="ARBA" id="ARBA00006056"/>
    </source>
</evidence>
<protein>
    <submittedName>
        <fullName evidence="3">Hydroxycarboxylate dehydrogenase B</fullName>
    </submittedName>
</protein>
<name>A0AA35WUK5_GEOBA</name>
<dbReference type="PANTHER" id="PTHR11091:SF0">
    <property type="entry name" value="MALATE DEHYDROGENASE"/>
    <property type="match status" value="1"/>
</dbReference>
<dbReference type="Gene3D" id="3.30.1370.60">
    <property type="entry name" value="Hypothetical oxidoreductase yiak, domain 2"/>
    <property type="match status" value="1"/>
</dbReference>
<evidence type="ECO:0000313" key="4">
    <source>
        <dbReference type="Proteomes" id="UP001174909"/>
    </source>
</evidence>
<evidence type="ECO:0000256" key="2">
    <source>
        <dbReference type="ARBA" id="ARBA00023002"/>
    </source>
</evidence>
<dbReference type="GO" id="GO:0016491">
    <property type="term" value="F:oxidoreductase activity"/>
    <property type="evidence" value="ECO:0007669"/>
    <property type="project" value="UniProtKB-KW"/>
</dbReference>
<proteinExistence type="inferred from homology"/>
<dbReference type="InterPro" id="IPR043144">
    <property type="entry name" value="Mal/L-sulf/L-lact_DH-like_ah"/>
</dbReference>
<dbReference type="InterPro" id="IPR003767">
    <property type="entry name" value="Malate/L-lactate_DH-like"/>
</dbReference>
<dbReference type="InterPro" id="IPR036111">
    <property type="entry name" value="Mal/L-sulfo/L-lacto_DH-like_sf"/>
</dbReference>
<sequence>MPILTPERIIQISYDLLRAVGSKESHAKTVAEHLANANLSGHDSHGFIRIIQYVREVNEGAIHPTSEPVVLNESPTTTQLDGNGTFGQVVATAALEIGMAKAREHGLSLVTMSKLEHTGRVGAYPEAAAMQGMAAFMCSGFVGGPQLTNVSPFGGTARKLGTNPMVMAFPYQDDGPILLDFATSISAEGKLRVARAKGATLPDYWIIKQDGTPSKDPNDYYAGGSLIPTGGLQGGHKGYALSFMVALFGAVLGGLAHTEYQTTETNNEWTRLGTTLILIDLQRLGSVDLIKAQVDGIVAYVKDTPLREGFSEVLYPGEFEVRNRRQRRADGLYIEDSTWNEISDLMTKHGVN</sequence>
<dbReference type="PANTHER" id="PTHR11091">
    <property type="entry name" value="OXIDOREDUCTASE-RELATED"/>
    <property type="match status" value="1"/>
</dbReference>
<dbReference type="Pfam" id="PF02615">
    <property type="entry name" value="Ldh_2"/>
    <property type="match status" value="1"/>
</dbReference>
<dbReference type="Proteomes" id="UP001174909">
    <property type="component" value="Unassembled WGS sequence"/>
</dbReference>
<reference evidence="3" key="1">
    <citation type="submission" date="2023-03" db="EMBL/GenBank/DDBJ databases">
        <authorList>
            <person name="Steffen K."/>
            <person name="Cardenas P."/>
        </authorList>
    </citation>
    <scope>NUCLEOTIDE SEQUENCE</scope>
</reference>
<accession>A0AA35WUK5</accession>
<dbReference type="AlphaFoldDB" id="A0AA35WUK5"/>
<comment type="caution">
    <text evidence="3">The sequence shown here is derived from an EMBL/GenBank/DDBJ whole genome shotgun (WGS) entry which is preliminary data.</text>
</comment>
<organism evidence="3 4">
    <name type="scientific">Geodia barretti</name>
    <name type="common">Barrett's horny sponge</name>
    <dbReference type="NCBI Taxonomy" id="519541"/>
    <lineage>
        <taxon>Eukaryota</taxon>
        <taxon>Metazoa</taxon>
        <taxon>Porifera</taxon>
        <taxon>Demospongiae</taxon>
        <taxon>Heteroscleromorpha</taxon>
        <taxon>Tetractinellida</taxon>
        <taxon>Astrophorina</taxon>
        <taxon>Geodiidae</taxon>
        <taxon>Geodia</taxon>
    </lineage>
</organism>